<evidence type="ECO:0000256" key="2">
    <source>
        <dbReference type="ARBA" id="ARBA00022750"/>
    </source>
</evidence>
<proteinExistence type="inferred from homology"/>
<name>A0A8K0UUP6_9AGAR</name>
<comment type="similarity">
    <text evidence="1 4">Belongs to the peptidase A1 family.</text>
</comment>
<feature type="active site" evidence="3">
    <location>
        <position position="127"/>
    </location>
</feature>
<dbReference type="Gene3D" id="2.40.70.10">
    <property type="entry name" value="Acid Proteases"/>
    <property type="match status" value="2"/>
</dbReference>
<dbReference type="InterPro" id="IPR021109">
    <property type="entry name" value="Peptidase_aspartic_dom_sf"/>
</dbReference>
<dbReference type="InterPro" id="IPR001969">
    <property type="entry name" value="Aspartic_peptidase_AS"/>
</dbReference>
<dbReference type="EMBL" id="JAEVFJ010000008">
    <property type="protein sequence ID" value="KAH8102946.1"/>
    <property type="molecule type" value="Genomic_DNA"/>
</dbReference>
<dbReference type="InterPro" id="IPR034164">
    <property type="entry name" value="Pepsin-like_dom"/>
</dbReference>
<dbReference type="Pfam" id="PF00026">
    <property type="entry name" value="Asp"/>
    <property type="match status" value="1"/>
</dbReference>
<reference evidence="8" key="1">
    <citation type="journal article" date="2021" name="New Phytol.">
        <title>Evolutionary innovations through gain and loss of genes in the ectomycorrhizal Boletales.</title>
        <authorList>
            <person name="Wu G."/>
            <person name="Miyauchi S."/>
            <person name="Morin E."/>
            <person name="Kuo A."/>
            <person name="Drula E."/>
            <person name="Varga T."/>
            <person name="Kohler A."/>
            <person name="Feng B."/>
            <person name="Cao Y."/>
            <person name="Lipzen A."/>
            <person name="Daum C."/>
            <person name="Hundley H."/>
            <person name="Pangilinan J."/>
            <person name="Johnson J."/>
            <person name="Barry K."/>
            <person name="LaButti K."/>
            <person name="Ng V."/>
            <person name="Ahrendt S."/>
            <person name="Min B."/>
            <person name="Choi I.G."/>
            <person name="Park H."/>
            <person name="Plett J.M."/>
            <person name="Magnuson J."/>
            <person name="Spatafora J.W."/>
            <person name="Nagy L.G."/>
            <person name="Henrissat B."/>
            <person name="Grigoriev I.V."/>
            <person name="Yang Z.L."/>
            <person name="Xu J."/>
            <person name="Martin F.M."/>
        </authorList>
    </citation>
    <scope>NUCLEOTIDE SEQUENCE</scope>
    <source>
        <strain evidence="8">KKN 215</strain>
    </source>
</reference>
<dbReference type="FunFam" id="2.40.70.10:FF:000008">
    <property type="entry name" value="Cathepsin D"/>
    <property type="match status" value="1"/>
</dbReference>
<feature type="chain" id="PRO_5035477775" evidence="6">
    <location>
        <begin position="19"/>
        <end position="418"/>
    </location>
</feature>
<evidence type="ECO:0000256" key="1">
    <source>
        <dbReference type="ARBA" id="ARBA00007447"/>
    </source>
</evidence>
<dbReference type="PRINTS" id="PR00792">
    <property type="entry name" value="PEPSIN"/>
</dbReference>
<feature type="region of interest" description="Disordered" evidence="5">
    <location>
        <begin position="142"/>
        <end position="165"/>
    </location>
</feature>
<dbReference type="GO" id="GO:0004190">
    <property type="term" value="F:aspartic-type endopeptidase activity"/>
    <property type="evidence" value="ECO:0007669"/>
    <property type="project" value="UniProtKB-KW"/>
</dbReference>
<keyword evidence="6" id="KW-0732">Signal</keyword>
<evidence type="ECO:0000313" key="8">
    <source>
        <dbReference type="EMBL" id="KAH8102946.1"/>
    </source>
</evidence>
<evidence type="ECO:0000313" key="9">
    <source>
        <dbReference type="Proteomes" id="UP000813824"/>
    </source>
</evidence>
<dbReference type="PANTHER" id="PTHR47966:SF51">
    <property type="entry name" value="BETA-SITE APP-CLEAVING ENZYME, ISOFORM A-RELATED"/>
    <property type="match status" value="1"/>
</dbReference>
<keyword evidence="4 8" id="KW-0645">Protease</keyword>
<feature type="domain" description="Peptidase A1" evidence="7">
    <location>
        <begin position="109"/>
        <end position="415"/>
    </location>
</feature>
<keyword evidence="9" id="KW-1185">Reference proteome</keyword>
<protein>
    <submittedName>
        <fullName evidence="8">Acid protease</fullName>
    </submittedName>
</protein>
<dbReference type="GO" id="GO:0006508">
    <property type="term" value="P:proteolysis"/>
    <property type="evidence" value="ECO:0007669"/>
    <property type="project" value="UniProtKB-KW"/>
</dbReference>
<comment type="caution">
    <text evidence="8">The sequence shown here is derived from an EMBL/GenBank/DDBJ whole genome shotgun (WGS) entry which is preliminary data.</text>
</comment>
<evidence type="ECO:0000256" key="5">
    <source>
        <dbReference type="SAM" id="MobiDB-lite"/>
    </source>
</evidence>
<dbReference type="InterPro" id="IPR033121">
    <property type="entry name" value="PEPTIDASE_A1"/>
</dbReference>
<dbReference type="AlphaFoldDB" id="A0A8K0UUP6"/>
<dbReference type="InterPro" id="IPR001461">
    <property type="entry name" value="Aspartic_peptidase_A1"/>
</dbReference>
<dbReference type="OrthoDB" id="15189at2759"/>
<dbReference type="PANTHER" id="PTHR47966">
    <property type="entry name" value="BETA-SITE APP-CLEAVING ENZYME, ISOFORM A-RELATED"/>
    <property type="match status" value="1"/>
</dbReference>
<feature type="compositionally biased region" description="Low complexity" evidence="5">
    <location>
        <begin position="151"/>
        <end position="164"/>
    </location>
</feature>
<organism evidence="8 9">
    <name type="scientific">Cristinia sonorae</name>
    <dbReference type="NCBI Taxonomy" id="1940300"/>
    <lineage>
        <taxon>Eukaryota</taxon>
        <taxon>Fungi</taxon>
        <taxon>Dikarya</taxon>
        <taxon>Basidiomycota</taxon>
        <taxon>Agaricomycotina</taxon>
        <taxon>Agaricomycetes</taxon>
        <taxon>Agaricomycetidae</taxon>
        <taxon>Agaricales</taxon>
        <taxon>Pleurotineae</taxon>
        <taxon>Stephanosporaceae</taxon>
        <taxon>Cristinia</taxon>
    </lineage>
</organism>
<accession>A0A8K0UUP6</accession>
<evidence type="ECO:0000256" key="6">
    <source>
        <dbReference type="SAM" id="SignalP"/>
    </source>
</evidence>
<sequence length="418" mass="44579">MFCKATLVTVALALVASASPIIRDQGIRIALPKRSSLTKPDGTFDHDTAVIQTFRTINKHRQNLINLEANRGREAFNRGAEIKAFATLPEHLAKRQSEPLTDQNDDTEWTGPISIGSNDQPFVIDFDTGSSDLWVPNASQCKGCGSKHTYDSSTSSTSKPQSGKFQIQYGDGSTVSGPIFEDTVTVAGVKAEGQKFSAVTELSDLFNDDPLDGILGLAFPDISNLKAPTFFQSAFEQKSVPENAFSFKLASSGSSLYLGGADSSLFTGEVEFHEVVNSGFWQASGAKALVNGKPVGDSFDTIIDSGTTIMYGPPAAVDALYASVPGAKAVQGQAGFYSFPCDSVPDVAFNWGGKTWAITPENFNLGQVEEGSSECVGALSAEDLGLGDNVWLLGDSFMKNVYSVFSFEKNAVGFAELK</sequence>
<dbReference type="CDD" id="cd05471">
    <property type="entry name" value="pepsin_like"/>
    <property type="match status" value="1"/>
</dbReference>
<gene>
    <name evidence="8" type="ORF">BXZ70DRAFT_889576</name>
</gene>
<evidence type="ECO:0000259" key="7">
    <source>
        <dbReference type="PROSITE" id="PS51767"/>
    </source>
</evidence>
<dbReference type="PROSITE" id="PS51767">
    <property type="entry name" value="PEPTIDASE_A1"/>
    <property type="match status" value="1"/>
</dbReference>
<dbReference type="PROSITE" id="PS00141">
    <property type="entry name" value="ASP_PROTEASE"/>
    <property type="match status" value="1"/>
</dbReference>
<keyword evidence="2 4" id="KW-0064">Aspartyl protease</keyword>
<evidence type="ECO:0000256" key="3">
    <source>
        <dbReference type="PIRSR" id="PIRSR601461-1"/>
    </source>
</evidence>
<dbReference type="SUPFAM" id="SSF50630">
    <property type="entry name" value="Acid proteases"/>
    <property type="match status" value="1"/>
</dbReference>
<evidence type="ECO:0000256" key="4">
    <source>
        <dbReference type="RuleBase" id="RU000454"/>
    </source>
</evidence>
<feature type="active site" evidence="3">
    <location>
        <position position="304"/>
    </location>
</feature>
<keyword evidence="4" id="KW-0378">Hydrolase</keyword>
<feature type="signal peptide" evidence="6">
    <location>
        <begin position="1"/>
        <end position="18"/>
    </location>
</feature>
<dbReference type="Proteomes" id="UP000813824">
    <property type="component" value="Unassembled WGS sequence"/>
</dbReference>